<dbReference type="PROSITE" id="PS51257">
    <property type="entry name" value="PROKAR_LIPOPROTEIN"/>
    <property type="match status" value="1"/>
</dbReference>
<sequence>MKISRLLTPFAALFLSLSLTACENSLPEVSYPQLRFNHLPAIKLDVAKIEILEKYQSPLQDPNVEHKLPLAPAMAMRNWAKDRLRAAGTNGIARFIIIDASVKAEALTKKKSLKAAFT</sequence>
<feature type="non-terminal residue" evidence="1">
    <location>
        <position position="118"/>
    </location>
</feature>
<gene>
    <name evidence="1" type="ORF">METZ01_LOCUS508846</name>
</gene>
<reference evidence="1" key="1">
    <citation type="submission" date="2018-05" db="EMBL/GenBank/DDBJ databases">
        <authorList>
            <person name="Lanie J.A."/>
            <person name="Ng W.-L."/>
            <person name="Kazmierczak K.M."/>
            <person name="Andrzejewski T.M."/>
            <person name="Davidsen T.M."/>
            <person name="Wayne K.J."/>
            <person name="Tettelin H."/>
            <person name="Glass J.I."/>
            <person name="Rusch D."/>
            <person name="Podicherti R."/>
            <person name="Tsui H.-C.T."/>
            <person name="Winkler M.E."/>
        </authorList>
    </citation>
    <scope>NUCLEOTIDE SEQUENCE</scope>
</reference>
<accession>A0A383EGI5</accession>
<organism evidence="1">
    <name type="scientific">marine metagenome</name>
    <dbReference type="NCBI Taxonomy" id="408172"/>
    <lineage>
        <taxon>unclassified sequences</taxon>
        <taxon>metagenomes</taxon>
        <taxon>ecological metagenomes</taxon>
    </lineage>
</organism>
<dbReference type="AlphaFoldDB" id="A0A383EGI5"/>
<name>A0A383EGI5_9ZZZZ</name>
<evidence type="ECO:0000313" key="1">
    <source>
        <dbReference type="EMBL" id="SVE55992.1"/>
    </source>
</evidence>
<dbReference type="EMBL" id="UINC01225782">
    <property type="protein sequence ID" value="SVE55992.1"/>
    <property type="molecule type" value="Genomic_DNA"/>
</dbReference>
<proteinExistence type="predicted"/>
<protein>
    <submittedName>
        <fullName evidence="1">Uncharacterized protein</fullName>
    </submittedName>
</protein>